<proteinExistence type="predicted"/>
<feature type="transmembrane region" description="Helical" evidence="1">
    <location>
        <begin position="46"/>
        <end position="68"/>
    </location>
</feature>
<dbReference type="OrthoDB" id="4493262at2759"/>
<reference evidence="2" key="2">
    <citation type="journal article" date="2023" name="IMA Fungus">
        <title>Comparative genomic study of the Penicillium genus elucidates a diverse pangenome and 15 lateral gene transfer events.</title>
        <authorList>
            <person name="Petersen C."/>
            <person name="Sorensen T."/>
            <person name="Nielsen M.R."/>
            <person name="Sondergaard T.E."/>
            <person name="Sorensen J.L."/>
            <person name="Fitzpatrick D.A."/>
            <person name="Frisvad J.C."/>
            <person name="Nielsen K.L."/>
        </authorList>
    </citation>
    <scope>NUCLEOTIDE SEQUENCE</scope>
    <source>
        <strain evidence="2">IBT 23319</strain>
    </source>
</reference>
<evidence type="ECO:0000313" key="2">
    <source>
        <dbReference type="EMBL" id="KAJ5240594.1"/>
    </source>
</evidence>
<keyword evidence="3" id="KW-1185">Reference proteome</keyword>
<organism evidence="2 3">
    <name type="scientific">Penicillium citrinum</name>
    <dbReference type="NCBI Taxonomy" id="5077"/>
    <lineage>
        <taxon>Eukaryota</taxon>
        <taxon>Fungi</taxon>
        <taxon>Dikarya</taxon>
        <taxon>Ascomycota</taxon>
        <taxon>Pezizomycotina</taxon>
        <taxon>Eurotiomycetes</taxon>
        <taxon>Eurotiomycetidae</taxon>
        <taxon>Eurotiales</taxon>
        <taxon>Aspergillaceae</taxon>
        <taxon>Penicillium</taxon>
    </lineage>
</organism>
<evidence type="ECO:0000256" key="1">
    <source>
        <dbReference type="SAM" id="Phobius"/>
    </source>
</evidence>
<feature type="transmembrane region" description="Helical" evidence="1">
    <location>
        <begin position="20"/>
        <end position="40"/>
    </location>
</feature>
<evidence type="ECO:0000313" key="3">
    <source>
        <dbReference type="Proteomes" id="UP001147733"/>
    </source>
</evidence>
<dbReference type="EMBL" id="JAPQKT010000002">
    <property type="protein sequence ID" value="KAJ5240594.1"/>
    <property type="molecule type" value="Genomic_DNA"/>
</dbReference>
<feature type="transmembrane region" description="Helical" evidence="1">
    <location>
        <begin position="104"/>
        <end position="124"/>
    </location>
</feature>
<reference evidence="2" key="1">
    <citation type="submission" date="2022-11" db="EMBL/GenBank/DDBJ databases">
        <authorList>
            <person name="Petersen C."/>
        </authorList>
    </citation>
    <scope>NUCLEOTIDE SEQUENCE</scope>
    <source>
        <strain evidence="2">IBT 23319</strain>
    </source>
</reference>
<keyword evidence="1" id="KW-1133">Transmembrane helix</keyword>
<gene>
    <name evidence="2" type="ORF">N7469_002185</name>
</gene>
<dbReference type="AlphaFoldDB" id="A0A9W9TV43"/>
<dbReference type="RefSeq" id="XP_056503599.1">
    <property type="nucleotide sequence ID" value="XM_056641105.1"/>
</dbReference>
<sequence length="170" mass="18303">MGSVIGSFWSGETPGPRGAIRISSALIALIGIICVAAGSVNPDTGIIYYIILGVATLWSAIVSFLLFAESSIHPAVLIALDLALAGVHYAFGIINAIAASSYIYYWRGNAIVAVFLLVVGYSSSHGLFYPSMPRCACSTKPNCDSLTECERWFRDRKCMMDMMIDLLGLH</sequence>
<feature type="transmembrane region" description="Helical" evidence="1">
    <location>
        <begin position="75"/>
        <end position="98"/>
    </location>
</feature>
<comment type="caution">
    <text evidence="2">The sequence shown here is derived from an EMBL/GenBank/DDBJ whole genome shotgun (WGS) entry which is preliminary data.</text>
</comment>
<protein>
    <submittedName>
        <fullName evidence="2">Uncharacterized protein</fullName>
    </submittedName>
</protein>
<keyword evidence="1" id="KW-0472">Membrane</keyword>
<name>A0A9W9TV43_PENCI</name>
<dbReference type="GeneID" id="81380272"/>
<dbReference type="Proteomes" id="UP001147733">
    <property type="component" value="Unassembled WGS sequence"/>
</dbReference>
<keyword evidence="1" id="KW-0812">Transmembrane</keyword>
<accession>A0A9W9TV43</accession>